<feature type="signal peptide" evidence="2">
    <location>
        <begin position="1"/>
        <end position="19"/>
    </location>
</feature>
<keyword evidence="2" id="KW-0732">Signal</keyword>
<dbReference type="RefSeq" id="WP_115962514.1">
    <property type="nucleotide sequence ID" value="NZ_CBCRVL010000016.1"/>
</dbReference>
<proteinExistence type="predicted"/>
<reference evidence="3 4" key="1">
    <citation type="journal article" date="2007" name="Int. J. Syst. Evol. Microbiol.">
        <title>Chryseobacterium flavum sp. nov., isolated from polluted soil.</title>
        <authorList>
            <person name="Zhou Y."/>
            <person name="Dong J."/>
            <person name="Wang X."/>
            <person name="Huang X."/>
            <person name="Zhang K.Y."/>
            <person name="Zhang Y.Q."/>
            <person name="Guo Y.F."/>
            <person name="Lai R."/>
            <person name="Li W.J."/>
        </authorList>
    </citation>
    <scope>NUCLEOTIDE SEQUENCE [LARGE SCALE GENOMIC DNA]</scope>
    <source>
        <strain evidence="3 4">KCTC 12877</strain>
    </source>
</reference>
<accession>A0A3D9CI98</accession>
<gene>
    <name evidence="3" type="ORF">DRF59_16190</name>
</gene>
<dbReference type="Proteomes" id="UP000256769">
    <property type="component" value="Unassembled WGS sequence"/>
</dbReference>
<dbReference type="EMBL" id="QNUE01000014">
    <property type="protein sequence ID" value="REC65487.1"/>
    <property type="molecule type" value="Genomic_DNA"/>
</dbReference>
<feature type="coiled-coil region" evidence="1">
    <location>
        <begin position="107"/>
        <end position="134"/>
    </location>
</feature>
<keyword evidence="4" id="KW-1185">Reference proteome</keyword>
<organism evidence="3 4">
    <name type="scientific">Chryseobacterium flavum</name>
    <dbReference type="NCBI Taxonomy" id="415851"/>
    <lineage>
        <taxon>Bacteria</taxon>
        <taxon>Pseudomonadati</taxon>
        <taxon>Bacteroidota</taxon>
        <taxon>Flavobacteriia</taxon>
        <taxon>Flavobacteriales</taxon>
        <taxon>Weeksellaceae</taxon>
        <taxon>Chryseobacterium group</taxon>
        <taxon>Chryseobacterium</taxon>
    </lineage>
</organism>
<comment type="caution">
    <text evidence="3">The sequence shown here is derived from an EMBL/GenBank/DDBJ whole genome shotgun (WGS) entry which is preliminary data.</text>
</comment>
<evidence type="ECO:0000313" key="3">
    <source>
        <dbReference type="EMBL" id="REC65487.1"/>
    </source>
</evidence>
<evidence type="ECO:0000313" key="4">
    <source>
        <dbReference type="Proteomes" id="UP000256769"/>
    </source>
</evidence>
<dbReference type="AlphaFoldDB" id="A0A3D9CI98"/>
<feature type="chain" id="PRO_5017692994" evidence="2">
    <location>
        <begin position="20"/>
        <end position="153"/>
    </location>
</feature>
<protein>
    <submittedName>
        <fullName evidence="3">Uncharacterized protein</fullName>
    </submittedName>
</protein>
<evidence type="ECO:0000256" key="2">
    <source>
        <dbReference type="SAM" id="SignalP"/>
    </source>
</evidence>
<keyword evidence="1" id="KW-0175">Coiled coil</keyword>
<dbReference type="OrthoDB" id="1450592at2"/>
<dbReference type="PROSITE" id="PS51257">
    <property type="entry name" value="PROKAR_LIPOPROTEIN"/>
    <property type="match status" value="1"/>
</dbReference>
<name>A0A3D9CI98_9FLAO</name>
<evidence type="ECO:0000256" key="1">
    <source>
        <dbReference type="SAM" id="Coils"/>
    </source>
</evidence>
<sequence length="153" mass="17346">MKRLFFFGVLLIIITSSCATEKLNLSPLSNNFYSETKGSDSDRGSKKGFNINIKENVNASEISNIISTFPKFKNNGLNDEITSLKYSLQNYLYAIDANNSAGKSRSLKSFEKSYKKIQKLRQNLERDDDEVLNRYLVRLKTNISVIEDTLPGS</sequence>